<dbReference type="Proteomes" id="UP000886883">
    <property type="component" value="Unassembled WGS sequence"/>
</dbReference>
<dbReference type="GO" id="GO:0016301">
    <property type="term" value="F:kinase activity"/>
    <property type="evidence" value="ECO:0007669"/>
    <property type="project" value="UniProtKB-KW"/>
</dbReference>
<gene>
    <name evidence="1" type="ORF">H9763_11040</name>
</gene>
<protein>
    <submittedName>
        <fullName evidence="1">CotH kinase family protein</fullName>
    </submittedName>
</protein>
<reference evidence="1" key="1">
    <citation type="journal article" date="2021" name="PeerJ">
        <title>Extensive microbial diversity within the chicken gut microbiome revealed by metagenomics and culture.</title>
        <authorList>
            <person name="Gilroy R."/>
            <person name="Ravi A."/>
            <person name="Getino M."/>
            <person name="Pursley I."/>
            <person name="Horton D.L."/>
            <person name="Alikhan N.F."/>
            <person name="Baker D."/>
            <person name="Gharbi K."/>
            <person name="Hall N."/>
            <person name="Watson M."/>
            <person name="Adriaenssens E.M."/>
            <person name="Foster-Nyarko E."/>
            <person name="Jarju S."/>
            <person name="Secka A."/>
            <person name="Antonio M."/>
            <person name="Oren A."/>
            <person name="Chaudhuri R.R."/>
            <person name="La Ragione R."/>
            <person name="Hildebrand F."/>
            <person name="Pallen M.J."/>
        </authorList>
    </citation>
    <scope>NUCLEOTIDE SEQUENCE</scope>
    <source>
        <strain evidence="1">USAMLcec3-2134</strain>
    </source>
</reference>
<dbReference type="AlphaFoldDB" id="A0A9D2MSC1"/>
<keyword evidence="1" id="KW-0418">Kinase</keyword>
<dbReference type="EMBL" id="DWXE01000040">
    <property type="protein sequence ID" value="HJB91982.1"/>
    <property type="molecule type" value="Genomic_DNA"/>
</dbReference>
<evidence type="ECO:0000313" key="2">
    <source>
        <dbReference type="Proteomes" id="UP000886883"/>
    </source>
</evidence>
<accession>A0A9D2MSC1</accession>
<name>A0A9D2MSC1_9FIRM</name>
<sequence length="578" mass="64190">MNKTCKIMALFLLLGVFSLFCLAALKQSLTLFISIRSEGGDISGITARLTGGETILSINAWRSDTGDYYLFLPSWAEGRLVQTEGAGSQRDFSDGKKLFSLPRLSSGQTLRLENGQTLTILTGSSIPSVYLTLKHDLSHISSDKEQSDSGQAVILDGSGKTVYSGGLERIKGRGNTSWEQDKKPYNISLENSVLLPGMTGQAEDYSLVTSSDLTFLRNRISNEMGELAGTSSMPCIRVNLYINNSYEGVYELYQRISPDNMGLTDLEELTGQANPSQDEDTLSQLTTGLTLDDWNQSITGKWWDQKNDPENITGGYILEGDNAMRYTNEASGFILESGAYMVSKSPEKLSEAQYQYISSYVQECESLMRQSVGLDDYQALSACIDIKSFVGKYLVEEVSKNIDSSATSQYFYKDRDGLLYAGPVWDYDWAYGVQRLQEGIDYTDPEGFSAREIPGSLIWWQLLYYNNAFYADMTDVYENILYPWLNGLAETGLAEWEEELADSAVMDYLRWGRVNAKDAEGAVLPDGASSGAAQADASSLIQRARQAYQEQVEQVRSFLAVRKEFLYGEWIAAEDGAS</sequence>
<reference evidence="1" key="2">
    <citation type="submission" date="2021-04" db="EMBL/GenBank/DDBJ databases">
        <authorList>
            <person name="Gilroy R."/>
        </authorList>
    </citation>
    <scope>NUCLEOTIDE SEQUENCE</scope>
    <source>
        <strain evidence="1">USAMLcec3-2134</strain>
    </source>
</reference>
<evidence type="ECO:0000313" key="1">
    <source>
        <dbReference type="EMBL" id="HJB91982.1"/>
    </source>
</evidence>
<keyword evidence="1" id="KW-0808">Transferase</keyword>
<dbReference type="InterPro" id="IPR014867">
    <property type="entry name" value="Spore_coat_CotH_CotH2/3/7"/>
</dbReference>
<organism evidence="1 2">
    <name type="scientific">Candidatus Eisenbergiella merdigallinarum</name>
    <dbReference type="NCBI Taxonomy" id="2838552"/>
    <lineage>
        <taxon>Bacteria</taxon>
        <taxon>Bacillati</taxon>
        <taxon>Bacillota</taxon>
        <taxon>Clostridia</taxon>
        <taxon>Lachnospirales</taxon>
        <taxon>Lachnospiraceae</taxon>
        <taxon>Eisenbergiella</taxon>
    </lineage>
</organism>
<proteinExistence type="predicted"/>
<comment type="caution">
    <text evidence="1">The sequence shown here is derived from an EMBL/GenBank/DDBJ whole genome shotgun (WGS) entry which is preliminary data.</text>
</comment>
<dbReference type="Pfam" id="PF08757">
    <property type="entry name" value="CotH"/>
    <property type="match status" value="1"/>
</dbReference>